<protein>
    <recommendedName>
        <fullName evidence="4">Mediator of RNA polymerase II transcription subunit 20</fullName>
    </recommendedName>
    <alternativeName>
        <fullName evidence="4">Mediator complex subunit 20</fullName>
    </alternativeName>
</protein>
<dbReference type="InterPro" id="IPR013921">
    <property type="entry name" value="Mediator_Med20"/>
</dbReference>
<keyword evidence="6" id="KW-1185">Reference proteome</keyword>
<evidence type="ECO:0000256" key="1">
    <source>
        <dbReference type="ARBA" id="ARBA00004123"/>
    </source>
</evidence>
<evidence type="ECO:0000313" key="5">
    <source>
        <dbReference type="EMBL" id="MCD9638330.1"/>
    </source>
</evidence>
<dbReference type="PANTHER" id="PTHR12465">
    <property type="entry name" value="UBIQUITIN SPECIFIC PROTEASE HOMOLOG 49"/>
    <property type="match status" value="1"/>
</dbReference>
<keyword evidence="4" id="KW-0805">Transcription regulation</keyword>
<organism evidence="5 6">
    <name type="scientific">Datura stramonium</name>
    <name type="common">Jimsonweed</name>
    <name type="synonym">Common thornapple</name>
    <dbReference type="NCBI Taxonomy" id="4076"/>
    <lineage>
        <taxon>Eukaryota</taxon>
        <taxon>Viridiplantae</taxon>
        <taxon>Streptophyta</taxon>
        <taxon>Embryophyta</taxon>
        <taxon>Tracheophyta</taxon>
        <taxon>Spermatophyta</taxon>
        <taxon>Magnoliopsida</taxon>
        <taxon>eudicotyledons</taxon>
        <taxon>Gunneridae</taxon>
        <taxon>Pentapetalae</taxon>
        <taxon>asterids</taxon>
        <taxon>lamiids</taxon>
        <taxon>Solanales</taxon>
        <taxon>Solanaceae</taxon>
        <taxon>Solanoideae</taxon>
        <taxon>Datureae</taxon>
        <taxon>Datura</taxon>
    </lineage>
</organism>
<dbReference type="EMBL" id="JACEIK010002674">
    <property type="protein sequence ID" value="MCD9638330.1"/>
    <property type="molecule type" value="Genomic_DNA"/>
</dbReference>
<comment type="function">
    <text evidence="4">Component of the Mediator complex, a coactivator involved in the regulated transcription of nearly all RNA polymerase II-dependent genes. Mediator functions as a bridge to convey information from gene-specific regulatory proteins to the basal RNA polymerase II transcription machinery. Mediator is recruited to promoters by direct interactions with regulatory proteins and serves as a scaffold for the assembly of a functional preinitiation complex with RNA polymerase II and the general transcription factors.</text>
</comment>
<sequence>QANASEFPQDFIGISLHEQPKNFYMIIRGQQLIVEAESSVQTIMENLQSYTMRVAFNFE</sequence>
<evidence type="ECO:0000256" key="4">
    <source>
        <dbReference type="RuleBase" id="RU364152"/>
    </source>
</evidence>
<evidence type="ECO:0000256" key="2">
    <source>
        <dbReference type="ARBA" id="ARBA00010743"/>
    </source>
</evidence>
<feature type="non-terminal residue" evidence="5">
    <location>
        <position position="1"/>
    </location>
</feature>
<evidence type="ECO:0000256" key="3">
    <source>
        <dbReference type="ARBA" id="ARBA00023242"/>
    </source>
</evidence>
<feature type="non-terminal residue" evidence="5">
    <location>
        <position position="59"/>
    </location>
</feature>
<dbReference type="PANTHER" id="PTHR12465:SF0">
    <property type="entry name" value="MEDIATOR OF RNA POLYMERASE II TRANSCRIPTION SUBUNIT 20"/>
    <property type="match status" value="1"/>
</dbReference>
<accession>A0ABS8UU25</accession>
<keyword evidence="3 4" id="KW-0539">Nucleus</keyword>
<dbReference type="Proteomes" id="UP000823775">
    <property type="component" value="Unassembled WGS sequence"/>
</dbReference>
<comment type="subcellular location">
    <subcellularLocation>
        <location evidence="1 4">Nucleus</location>
    </subcellularLocation>
</comment>
<proteinExistence type="inferred from homology"/>
<comment type="caution">
    <text evidence="5">The sequence shown here is derived from an EMBL/GenBank/DDBJ whole genome shotgun (WGS) entry which is preliminary data.</text>
</comment>
<reference evidence="5 6" key="1">
    <citation type="journal article" date="2021" name="BMC Genomics">
        <title>Datura genome reveals duplications of psychoactive alkaloid biosynthetic genes and high mutation rate following tissue culture.</title>
        <authorList>
            <person name="Rajewski A."/>
            <person name="Carter-House D."/>
            <person name="Stajich J."/>
            <person name="Litt A."/>
        </authorList>
    </citation>
    <scope>NUCLEOTIDE SEQUENCE [LARGE SCALE GENOMIC DNA]</scope>
    <source>
        <strain evidence="5">AR-01</strain>
    </source>
</reference>
<keyword evidence="4" id="KW-0010">Activator</keyword>
<gene>
    <name evidence="4" type="primary">MED20</name>
    <name evidence="5" type="ORF">HAX54_022220</name>
</gene>
<dbReference type="Pfam" id="PF08612">
    <property type="entry name" value="Med20"/>
    <property type="match status" value="1"/>
</dbReference>
<keyword evidence="4" id="KW-0804">Transcription</keyword>
<comment type="similarity">
    <text evidence="2 4">Belongs to the Mediator complex subunit 20 family.</text>
</comment>
<name>A0ABS8UU25_DATST</name>
<evidence type="ECO:0000313" key="6">
    <source>
        <dbReference type="Proteomes" id="UP000823775"/>
    </source>
</evidence>
<comment type="subunit">
    <text evidence="4">Component of the Mediator complex.</text>
</comment>